<comment type="caution">
    <text evidence="2">The sequence shown here is derived from an EMBL/GenBank/DDBJ whole genome shotgun (WGS) entry which is preliminary data.</text>
</comment>
<name>A0A9W7CMR9_9STRA</name>
<evidence type="ECO:0000256" key="1">
    <source>
        <dbReference type="SAM" id="MobiDB-lite"/>
    </source>
</evidence>
<dbReference type="SUPFAM" id="SSF53756">
    <property type="entry name" value="UDP-Glycosyltransferase/glycogen phosphorylase"/>
    <property type="match status" value="2"/>
</dbReference>
<dbReference type="OrthoDB" id="2193793at2759"/>
<organism evidence="2 3">
    <name type="scientific">Triparma laevis f. longispina</name>
    <dbReference type="NCBI Taxonomy" id="1714387"/>
    <lineage>
        <taxon>Eukaryota</taxon>
        <taxon>Sar</taxon>
        <taxon>Stramenopiles</taxon>
        <taxon>Ochrophyta</taxon>
        <taxon>Bolidophyceae</taxon>
        <taxon>Parmales</taxon>
        <taxon>Triparmaceae</taxon>
        <taxon>Triparma</taxon>
    </lineage>
</organism>
<protein>
    <recommendedName>
        <fullName evidence="4">Glycosyl transferase family 1 domain-containing protein</fullName>
    </recommendedName>
</protein>
<evidence type="ECO:0000313" key="2">
    <source>
        <dbReference type="EMBL" id="GMI07499.1"/>
    </source>
</evidence>
<dbReference type="Proteomes" id="UP001165122">
    <property type="component" value="Unassembled WGS sequence"/>
</dbReference>
<evidence type="ECO:0008006" key="4">
    <source>
        <dbReference type="Google" id="ProtNLM"/>
    </source>
</evidence>
<dbReference type="EMBL" id="BRXW01000113">
    <property type="protein sequence ID" value="GMI07499.1"/>
    <property type="molecule type" value="Genomic_DNA"/>
</dbReference>
<proteinExistence type="predicted"/>
<keyword evidence="3" id="KW-1185">Reference proteome</keyword>
<gene>
    <name evidence="2" type="ORF">TrLO_g8231</name>
</gene>
<sequence>MKKPGRYYTGSIKNGGEAEEGSSGRKEKYLVMWPTIPAAEGGSSDTRVVDVIRELVELDFDVDFIFWKDLEGSMGKAALFDLGVNRILGPYENSKISRHPPSDLNGYTTIFLWSWTNSKFMNWILDTVRYLKDINGAVKVVSCTDETGMALSRLSKGFPGSDKDVLRNWILENRPVQILGKDVSDLPSAMQTTSLEVNDPTVKELVILETLVYIISTALVGANEGVLEMLNLMIPAKPAMRLSSIIPTTRRPSRSWTFSERKDILFIGHKSDANDNGVIWFLREVLSKVQAGSMLHIVGSVGVPDEFCKCYKFGCVSQDSTRVQCHGSLPTKELVDLTSSVKAVINPGLEPTGVAKEICRAMALGTPVVTTSYDGTFGSTLGVNEGVIQCPPLDAACFAKALNNYISNENEWEVSSRKAPLFLETHFSAQTFKKELGEIIRVVESDKVRVLVSGDARKNGESMMAQNWHIADSLNKKDGFEVLVKGVLDPPIDGVKGFLADSAGVVPLPTGFQFNAIIRQSWPPELAPPSLQNCYTGCRVAQYLPWEFGSLPREWMSALVKNNDEVWGPSEANTRVFVNSGIPPSKVRTVPCGVDCRELNLVASKSPASALNDGVEDDVVFIFSGGLIPRKGVDILLEEWNSLFCAIDKPSSLRVKLILHTSYELGYGNQEVKEMEEMVRKCNNIEWKRKEWLEREEYIDLLRGADVYVAPFRSEGFGVPVVEAMALGLRVIASTGGTSADDYLNDQNGYPVRVTSAVCRHYPCSGGSDLCVFPPCSNGKCACKHLVESPMWFEVERVELRQKLRDALIDVLASREWKQKQNQLPQSNYTWSKPTQAQNDVLDKYCWDAASEEYANGIKAMIARL</sequence>
<dbReference type="Pfam" id="PF13692">
    <property type="entry name" value="Glyco_trans_1_4"/>
    <property type="match status" value="2"/>
</dbReference>
<feature type="region of interest" description="Disordered" evidence="1">
    <location>
        <begin position="1"/>
        <end position="21"/>
    </location>
</feature>
<dbReference type="AlphaFoldDB" id="A0A9W7CMR9"/>
<dbReference type="CDD" id="cd03801">
    <property type="entry name" value="GT4_PimA-like"/>
    <property type="match status" value="1"/>
</dbReference>
<dbReference type="PANTHER" id="PTHR46656:SF3">
    <property type="entry name" value="PUTATIVE-RELATED"/>
    <property type="match status" value="1"/>
</dbReference>
<dbReference type="PANTHER" id="PTHR46656">
    <property type="entry name" value="PUTATIVE-RELATED"/>
    <property type="match status" value="1"/>
</dbReference>
<dbReference type="Gene3D" id="3.40.50.2000">
    <property type="entry name" value="Glycogen Phosphorylase B"/>
    <property type="match status" value="2"/>
</dbReference>
<accession>A0A9W7CMR9</accession>
<evidence type="ECO:0000313" key="3">
    <source>
        <dbReference type="Proteomes" id="UP001165122"/>
    </source>
</evidence>
<reference evidence="3" key="1">
    <citation type="journal article" date="2023" name="Commun. Biol.">
        <title>Genome analysis of Parmales, the sister group of diatoms, reveals the evolutionary specialization of diatoms from phago-mixotrophs to photoautotrophs.</title>
        <authorList>
            <person name="Ban H."/>
            <person name="Sato S."/>
            <person name="Yoshikawa S."/>
            <person name="Yamada K."/>
            <person name="Nakamura Y."/>
            <person name="Ichinomiya M."/>
            <person name="Sato N."/>
            <person name="Blanc-Mathieu R."/>
            <person name="Endo H."/>
            <person name="Kuwata A."/>
            <person name="Ogata H."/>
        </authorList>
    </citation>
    <scope>NUCLEOTIDE SEQUENCE [LARGE SCALE GENOMIC DNA]</scope>
    <source>
        <strain evidence="3">NIES 3700</strain>
    </source>
</reference>